<organism evidence="1 2">
    <name type="scientific">Glossina palpalis gambiensis</name>
    <dbReference type="NCBI Taxonomy" id="67801"/>
    <lineage>
        <taxon>Eukaryota</taxon>
        <taxon>Metazoa</taxon>
        <taxon>Ecdysozoa</taxon>
        <taxon>Arthropoda</taxon>
        <taxon>Hexapoda</taxon>
        <taxon>Insecta</taxon>
        <taxon>Pterygota</taxon>
        <taxon>Neoptera</taxon>
        <taxon>Endopterygota</taxon>
        <taxon>Diptera</taxon>
        <taxon>Brachycera</taxon>
        <taxon>Muscomorpha</taxon>
        <taxon>Hippoboscoidea</taxon>
        <taxon>Glossinidae</taxon>
        <taxon>Glossina</taxon>
    </lineage>
</organism>
<reference evidence="2" key="1">
    <citation type="submission" date="2015-01" db="EMBL/GenBank/DDBJ databases">
        <authorList>
            <person name="Aksoy S."/>
            <person name="Warren W."/>
            <person name="Wilson R.K."/>
        </authorList>
    </citation>
    <scope>NUCLEOTIDE SEQUENCE [LARGE SCALE GENOMIC DNA]</scope>
    <source>
        <strain evidence="2">IAEA</strain>
    </source>
</reference>
<dbReference type="EnsemblMetazoa" id="GPPI004295-RA">
    <property type="protein sequence ID" value="GPPI004295-PA"/>
    <property type="gene ID" value="GPPI004295"/>
</dbReference>
<evidence type="ECO:0000313" key="2">
    <source>
        <dbReference type="Proteomes" id="UP000092460"/>
    </source>
</evidence>
<dbReference type="AlphaFoldDB" id="A0A1B0APX8"/>
<name>A0A1B0APX8_9MUSC</name>
<keyword evidence="2" id="KW-1185">Reference proteome</keyword>
<proteinExistence type="predicted"/>
<dbReference type="EMBL" id="JXJN01001604">
    <property type="status" value="NOT_ANNOTATED_CDS"/>
    <property type="molecule type" value="Genomic_DNA"/>
</dbReference>
<reference evidence="1" key="2">
    <citation type="submission" date="2020-05" db="UniProtKB">
        <authorList>
            <consortium name="EnsemblMetazoa"/>
        </authorList>
    </citation>
    <scope>IDENTIFICATION</scope>
    <source>
        <strain evidence="1">IAEA</strain>
    </source>
</reference>
<accession>A0A1B0APX8</accession>
<protein>
    <submittedName>
        <fullName evidence="1">Uncharacterized protein</fullName>
    </submittedName>
</protein>
<dbReference type="VEuPathDB" id="VectorBase:GPPI004295"/>
<sequence>MFRSGVGLVAFGINQKTKKVQRYPRVIVKKYSGNFNMGFFLEKNMVSYFLHIMRQKSGGSSFVGVRLLQTLNILFENILTVSINFEVSKHCRGM</sequence>
<evidence type="ECO:0000313" key="1">
    <source>
        <dbReference type="EnsemblMetazoa" id="GPPI004295-PA"/>
    </source>
</evidence>
<dbReference type="Proteomes" id="UP000092460">
    <property type="component" value="Unassembled WGS sequence"/>
</dbReference>